<organism evidence="1">
    <name type="scientific">uncultured Caudovirales phage</name>
    <dbReference type="NCBI Taxonomy" id="2100421"/>
    <lineage>
        <taxon>Viruses</taxon>
        <taxon>Duplodnaviria</taxon>
        <taxon>Heunggongvirae</taxon>
        <taxon>Uroviricota</taxon>
        <taxon>Caudoviricetes</taxon>
        <taxon>Peduoviridae</taxon>
        <taxon>Maltschvirus</taxon>
        <taxon>Maltschvirus maltsch</taxon>
    </lineage>
</organism>
<evidence type="ECO:0000313" key="1">
    <source>
        <dbReference type="EMBL" id="CAB4121141.1"/>
    </source>
</evidence>
<reference evidence="1" key="1">
    <citation type="submission" date="2020-04" db="EMBL/GenBank/DDBJ databases">
        <authorList>
            <person name="Chiriac C."/>
            <person name="Salcher M."/>
            <person name="Ghai R."/>
            <person name="Kavagutti S V."/>
        </authorList>
    </citation>
    <scope>NUCLEOTIDE SEQUENCE</scope>
</reference>
<accession>A0A6J5KHY7</accession>
<gene>
    <name evidence="1" type="ORF">UFOVP7_46</name>
</gene>
<name>A0A6J5KHY7_9CAUD</name>
<dbReference type="EMBL" id="LR796141">
    <property type="protein sequence ID" value="CAB4121141.1"/>
    <property type="molecule type" value="Genomic_DNA"/>
</dbReference>
<sequence length="770" mass="82084">MPKATWSQQNFNGGEWSPLMYGRVGIDKYKTSLALCSNFIPQIQGGLTRRPGTRFVTEVKDSTKAVRLVRFEFSITQAYVLEFGNNYIRFCANDGQVLNAGGTAPLEVTTTYLASELNQLSFAQSADTLYIAHPNHPPAKLQRFGATNWQLNTINFYDGPYMPMNTSTTTLTPSGLGPGSVTVTASSIVGINNDTGFQAGDVGRSIRIKNGAAWGWGTITAVGSTTSVTVNVQEAFGGVGATATATLSGSTVGSITVTNSGNGYGTTPLVTFSGGGGSGAAASGGVTLDTGTVIAIQLSNQGTGYTSAPTVSITPPAGTTAAATVNWRLGLWGTINGYPSSVVFFEDRLYWAGCTQFPQRLDGSNVSDYENFAPTETNGVVTDANAVGFSLNANDVNAIRWMVSDERGLLIGTAGAEWLLRATSFGYPITPTNVQAKPSSFYGSAQVLPVKAGRYTLFIQRDSRKIRELAYLFQIDGFQALDVSAVSEHLLNAGINQLAIQKTPQQIIWMARNDGTLIGLTYEKEQDVVAFHQHTIGGFYDSANTIPAKVESVACIPAPDTSRDELWVLVNRNINGVQKRYIEVMTKLWTHGDAVQNAVFLDSSSLYSGAPATHISGLSWLEGQTVQVLADGATRPDCVVSGGAINLTTAASVVQVGFTYNSDGMTLKPEAGAADGTAQAKLKRVHRAAFRLLDTVGLQVGATFSDLIEVPFRSSANQMDNAVPLFSDDKAWITIEDTYERGGQLCWRQSQPLPANIQLIVAQLETQDAG</sequence>
<protein>
    <submittedName>
        <fullName evidence="1">Uncharacterized protein</fullName>
    </submittedName>
</protein>
<proteinExistence type="predicted"/>